<reference evidence="1 2" key="1">
    <citation type="submission" date="2023-08" db="EMBL/GenBank/DDBJ databases">
        <authorList>
            <person name="Park J.-S."/>
        </authorList>
    </citation>
    <scope>NUCLEOTIDE SEQUENCE [LARGE SCALE GENOMIC DNA]</scope>
    <source>
        <strain evidence="1 2">2205SS18-9</strain>
    </source>
</reference>
<proteinExistence type="predicted"/>
<dbReference type="RefSeq" id="WP_305990663.1">
    <property type="nucleotide sequence ID" value="NZ_JAVAMP010000001.1"/>
</dbReference>
<keyword evidence="2" id="KW-1185">Reference proteome</keyword>
<sequence length="47" mass="5642">MHILTETSSKISRKVEDVYSFATNMENFEQWFPEVIEIKPKKRIDEP</sequence>
<organism evidence="1 2">
    <name type="scientific">Chengkuizengella axinellae</name>
    <dbReference type="NCBI Taxonomy" id="3064388"/>
    <lineage>
        <taxon>Bacteria</taxon>
        <taxon>Bacillati</taxon>
        <taxon>Bacillota</taxon>
        <taxon>Bacilli</taxon>
        <taxon>Bacillales</taxon>
        <taxon>Paenibacillaceae</taxon>
        <taxon>Chengkuizengella</taxon>
    </lineage>
</organism>
<evidence type="ECO:0000313" key="1">
    <source>
        <dbReference type="EMBL" id="MDP5273389.1"/>
    </source>
</evidence>
<accession>A0ABT9IX54</accession>
<name>A0ABT9IX54_9BACL</name>
<gene>
    <name evidence="1" type="ORF">Q5Y73_04685</name>
</gene>
<evidence type="ECO:0000313" key="2">
    <source>
        <dbReference type="Proteomes" id="UP001231941"/>
    </source>
</evidence>
<dbReference type="SUPFAM" id="SSF55961">
    <property type="entry name" value="Bet v1-like"/>
    <property type="match status" value="1"/>
</dbReference>
<evidence type="ECO:0008006" key="3">
    <source>
        <dbReference type="Google" id="ProtNLM"/>
    </source>
</evidence>
<dbReference type="Gene3D" id="3.30.530.20">
    <property type="match status" value="1"/>
</dbReference>
<dbReference type="EMBL" id="JAVAMP010000001">
    <property type="protein sequence ID" value="MDP5273389.1"/>
    <property type="molecule type" value="Genomic_DNA"/>
</dbReference>
<dbReference type="InterPro" id="IPR023393">
    <property type="entry name" value="START-like_dom_sf"/>
</dbReference>
<dbReference type="Proteomes" id="UP001231941">
    <property type="component" value="Unassembled WGS sequence"/>
</dbReference>
<protein>
    <recommendedName>
        <fullName evidence="3">SRPBCC family protein</fullName>
    </recommendedName>
</protein>
<comment type="caution">
    <text evidence="1">The sequence shown here is derived from an EMBL/GenBank/DDBJ whole genome shotgun (WGS) entry which is preliminary data.</text>
</comment>